<dbReference type="PANTHER" id="PTHR11586:SF33">
    <property type="entry name" value="AMINOACYL TRNA SYNTHASE COMPLEX-INTERACTING MULTIFUNCTIONAL PROTEIN 1"/>
    <property type="match status" value="1"/>
</dbReference>
<dbReference type="Pfam" id="PF01588">
    <property type="entry name" value="tRNA_bind"/>
    <property type="match status" value="1"/>
</dbReference>
<evidence type="ECO:0000313" key="5">
    <source>
        <dbReference type="WBParaSite" id="TASK_0000994001-mRNA-1"/>
    </source>
</evidence>
<dbReference type="WBParaSite" id="TASK_0000994001-mRNA-1">
    <property type="protein sequence ID" value="TASK_0000994001-mRNA-1"/>
    <property type="gene ID" value="TASK_0000994001"/>
</dbReference>
<keyword evidence="2 3" id="KW-0694">RNA-binding</keyword>
<reference evidence="5" key="1">
    <citation type="submission" date="2017-02" db="UniProtKB">
        <authorList>
            <consortium name="WormBaseParasite"/>
        </authorList>
    </citation>
    <scope>IDENTIFICATION</scope>
</reference>
<dbReference type="AlphaFoldDB" id="A0A0R3WGE7"/>
<dbReference type="GO" id="GO:0000049">
    <property type="term" value="F:tRNA binding"/>
    <property type="evidence" value="ECO:0007669"/>
    <property type="project" value="UniProtKB-UniRule"/>
</dbReference>
<dbReference type="InterPro" id="IPR012340">
    <property type="entry name" value="NA-bd_OB-fold"/>
</dbReference>
<organism evidence="5">
    <name type="scientific">Taenia asiatica</name>
    <name type="common">Asian tapeworm</name>
    <dbReference type="NCBI Taxonomy" id="60517"/>
    <lineage>
        <taxon>Eukaryota</taxon>
        <taxon>Metazoa</taxon>
        <taxon>Spiralia</taxon>
        <taxon>Lophotrochozoa</taxon>
        <taxon>Platyhelminthes</taxon>
        <taxon>Cestoda</taxon>
        <taxon>Eucestoda</taxon>
        <taxon>Cyclophyllidea</taxon>
        <taxon>Taeniidae</taxon>
        <taxon>Taenia</taxon>
    </lineage>
</organism>
<evidence type="ECO:0000259" key="4">
    <source>
        <dbReference type="PROSITE" id="PS50886"/>
    </source>
</evidence>
<dbReference type="InterPro" id="IPR051270">
    <property type="entry name" value="Tyrosine-tRNA_ligase_regulator"/>
</dbReference>
<evidence type="ECO:0000256" key="1">
    <source>
        <dbReference type="ARBA" id="ARBA00022555"/>
    </source>
</evidence>
<dbReference type="Gene3D" id="2.40.50.140">
    <property type="entry name" value="Nucleic acid-binding proteins"/>
    <property type="match status" value="1"/>
</dbReference>
<keyword evidence="1 3" id="KW-0820">tRNA-binding</keyword>
<evidence type="ECO:0000256" key="3">
    <source>
        <dbReference type="PROSITE-ProRule" id="PRU00209"/>
    </source>
</evidence>
<sequence>LTHLQNIPCPLRRISQPPPHIVISSPSFCKVDPGEGSLRTVVSGLVPHVPIERMQGLVGIFVCNLTPVKMRGIESQVMLMCTADTNDRVEPLFIESPIALMLDGRVCVQNYPAQLILLFWVLLFDEPNAQLHHKRKVWKQVMPDLRREGSQIATYKGVPWKLRNSPDAVIRAPTVVDAQIS</sequence>
<evidence type="ECO:0000256" key="2">
    <source>
        <dbReference type="ARBA" id="ARBA00022884"/>
    </source>
</evidence>
<protein>
    <submittedName>
        <fullName evidence="5">tRNA-binding domain-containing protein</fullName>
    </submittedName>
</protein>
<dbReference type="PANTHER" id="PTHR11586">
    <property type="entry name" value="TRNA-AMINOACYLATION COFACTOR ARC1 FAMILY MEMBER"/>
    <property type="match status" value="1"/>
</dbReference>
<dbReference type="SUPFAM" id="SSF50249">
    <property type="entry name" value="Nucleic acid-binding proteins"/>
    <property type="match status" value="1"/>
</dbReference>
<feature type="domain" description="TRNA-binding" evidence="4">
    <location>
        <begin position="3"/>
        <end position="107"/>
    </location>
</feature>
<dbReference type="InterPro" id="IPR002547">
    <property type="entry name" value="tRNA-bd_dom"/>
</dbReference>
<accession>A0A0R3WGE7</accession>
<proteinExistence type="predicted"/>
<dbReference type="STRING" id="60517.A0A0R3WGE7"/>
<dbReference type="PROSITE" id="PS50886">
    <property type="entry name" value="TRBD"/>
    <property type="match status" value="1"/>
</dbReference>
<name>A0A0R3WGE7_TAEAS</name>